<evidence type="ECO:0000256" key="1">
    <source>
        <dbReference type="SAM" id="MobiDB-lite"/>
    </source>
</evidence>
<protein>
    <submittedName>
        <fullName evidence="3">Uncharacterized protein</fullName>
    </submittedName>
</protein>
<gene>
    <name evidence="3" type="ORF">SODALDRAFT_359092</name>
</gene>
<dbReference type="RefSeq" id="XP_028467028.1">
    <property type="nucleotide sequence ID" value="XM_028614153.1"/>
</dbReference>
<name>A0A3N2PXK7_SODAK</name>
<keyword evidence="2" id="KW-1133">Transmembrane helix</keyword>
<dbReference type="Proteomes" id="UP000272025">
    <property type="component" value="Unassembled WGS sequence"/>
</dbReference>
<organism evidence="3 4">
    <name type="scientific">Sodiomyces alkalinus (strain CBS 110278 / VKM F-3762 / F11)</name>
    <name type="common">Alkaliphilic filamentous fungus</name>
    <dbReference type="NCBI Taxonomy" id="1314773"/>
    <lineage>
        <taxon>Eukaryota</taxon>
        <taxon>Fungi</taxon>
        <taxon>Dikarya</taxon>
        <taxon>Ascomycota</taxon>
        <taxon>Pezizomycotina</taxon>
        <taxon>Sordariomycetes</taxon>
        <taxon>Hypocreomycetidae</taxon>
        <taxon>Glomerellales</taxon>
        <taxon>Plectosphaerellaceae</taxon>
        <taxon>Sodiomyces</taxon>
    </lineage>
</organism>
<proteinExistence type="predicted"/>
<sequence length="155" mass="16923">MSIGTIWPILFLWHTKNKTEWLCSWAEGGEAQTIGVSLMIGICSLIIGICSLIATFPVLAACKYAPFPSLSSPDSPTNRRISNQLWVLDVTSAGAPINETKQPPFSHPRANRPTIIEPTEEPTLRSNLVTISHPPEHPFDPVLRAVITEIANANA</sequence>
<feature type="region of interest" description="Disordered" evidence="1">
    <location>
        <begin position="98"/>
        <end position="119"/>
    </location>
</feature>
<dbReference type="EMBL" id="ML119054">
    <property type="protein sequence ID" value="ROT39222.1"/>
    <property type="molecule type" value="Genomic_DNA"/>
</dbReference>
<dbReference type="AlphaFoldDB" id="A0A3N2PXK7"/>
<dbReference type="GeneID" id="39582631"/>
<evidence type="ECO:0000313" key="4">
    <source>
        <dbReference type="Proteomes" id="UP000272025"/>
    </source>
</evidence>
<keyword evidence="4" id="KW-1185">Reference proteome</keyword>
<feature type="transmembrane region" description="Helical" evidence="2">
    <location>
        <begin position="34"/>
        <end position="62"/>
    </location>
</feature>
<reference evidence="3 4" key="1">
    <citation type="journal article" date="2018" name="Mol. Ecol.">
        <title>The obligate alkalophilic soda-lake fungus Sodiomyces alkalinus has shifted to a protein diet.</title>
        <authorList>
            <person name="Grum-Grzhimaylo A.A."/>
            <person name="Falkoski D.L."/>
            <person name="van den Heuvel J."/>
            <person name="Valero-Jimenez C.A."/>
            <person name="Min B."/>
            <person name="Choi I.G."/>
            <person name="Lipzen A."/>
            <person name="Daum C.G."/>
            <person name="Aanen D.K."/>
            <person name="Tsang A."/>
            <person name="Henrissat B."/>
            <person name="Bilanenko E.N."/>
            <person name="de Vries R.P."/>
            <person name="van Kan J.A.L."/>
            <person name="Grigoriev I.V."/>
            <person name="Debets A.J.M."/>
        </authorList>
    </citation>
    <scope>NUCLEOTIDE SEQUENCE [LARGE SCALE GENOMIC DNA]</scope>
    <source>
        <strain evidence="3 4">F11</strain>
    </source>
</reference>
<accession>A0A3N2PXK7</accession>
<keyword evidence="2" id="KW-0812">Transmembrane</keyword>
<evidence type="ECO:0000256" key="2">
    <source>
        <dbReference type="SAM" id="Phobius"/>
    </source>
</evidence>
<keyword evidence="2" id="KW-0472">Membrane</keyword>
<evidence type="ECO:0000313" key="3">
    <source>
        <dbReference type="EMBL" id="ROT39222.1"/>
    </source>
</evidence>